<reference evidence="16" key="1">
    <citation type="submission" date="2016-11" db="EMBL/GenBank/DDBJ databases">
        <authorList>
            <person name="Varghese N."/>
            <person name="Submissions S."/>
        </authorList>
    </citation>
    <scope>NUCLEOTIDE SEQUENCE [LARGE SCALE GENOMIC DNA]</scope>
    <source>
        <strain evidence="16">DSM 18016</strain>
    </source>
</reference>
<evidence type="ECO:0000256" key="12">
    <source>
        <dbReference type="ARBA" id="ARBA00073576"/>
    </source>
</evidence>
<proteinExistence type="predicted"/>
<name>A0A1M6UTE4_9FLAO</name>
<dbReference type="SUPFAM" id="SSF46626">
    <property type="entry name" value="Cytochrome c"/>
    <property type="match status" value="2"/>
</dbReference>
<protein>
    <recommendedName>
        <fullName evidence="12">Methylamine utilization protein MauG</fullName>
    </recommendedName>
</protein>
<dbReference type="FunFam" id="1.10.760.10:FF:000019">
    <property type="entry name" value="Di-heme cytochrome C peroxidase"/>
    <property type="match status" value="1"/>
</dbReference>
<dbReference type="Pfam" id="PF03150">
    <property type="entry name" value="CCP_MauG"/>
    <property type="match status" value="1"/>
</dbReference>
<keyword evidence="16" id="KW-1185">Reference proteome</keyword>
<dbReference type="PROSITE" id="PS51007">
    <property type="entry name" value="CYTC"/>
    <property type="match status" value="1"/>
</dbReference>
<dbReference type="STRING" id="216903.SAMN05444371_3457"/>
<dbReference type="Gene3D" id="1.10.760.10">
    <property type="entry name" value="Cytochrome c-like domain"/>
    <property type="match status" value="2"/>
</dbReference>
<feature type="domain" description="Cytochrome c" evidence="14">
    <location>
        <begin position="239"/>
        <end position="376"/>
    </location>
</feature>
<evidence type="ECO:0000256" key="1">
    <source>
        <dbReference type="ARBA" id="ARBA00004418"/>
    </source>
</evidence>
<comment type="function">
    <text evidence="11">Involved in methylamine metabolism. Essential for the maturation of the beta subunit of MADH, presumably via a step in the biosynthesis of tryptophan tryptophylquinone (TTQ), the cofactor of MADH.</text>
</comment>
<keyword evidence="3" id="KW-0813">Transport</keyword>
<dbReference type="OrthoDB" id="9805202at2"/>
<gene>
    <name evidence="15" type="ORF">SAMN05444371_3457</name>
</gene>
<keyword evidence="4 13" id="KW-0349">Heme</keyword>
<sequence>MFRYNILSKKKLSLTIFGVFILILFSFTPKVGQDLMDNPDPTLEEIVKSYKKAISEWPKPTIHYGVSWKEFSSIKRDSLYFQEQDRPEVILGKMLFFDPKLSKSDQISCSSCHDPEMGWTDRRRTALGNDHISGNRNTISLYNIANRKSFFWDGRAKSLEEQASGPLGAHHEMNMDIRKLPGKIKKIKGYPELFKNAFGDNKVTYERIVKALSVFQRTIKSQPSRFDQFLDGKYSALSDKEIYGMHIFRTKARCMNCHSGQNLTDESFHNIGLTYYKREYEDLGLYNVTKRPEDVGKFRTPQLRDLNLTRPWMHNGLFDDLEGIINIYNSGMHMIDPKPEQKKNDPMYPVTDSLLQPLKLTKEEKSALISFLESLNGTKYKMRRPEFPVK</sequence>
<evidence type="ECO:0000256" key="10">
    <source>
        <dbReference type="ARBA" id="ARBA00023004"/>
    </source>
</evidence>
<comment type="subcellular location">
    <subcellularLocation>
        <location evidence="1">Periplasm</location>
    </subcellularLocation>
</comment>
<dbReference type="GO" id="GO:0004130">
    <property type="term" value="F:cytochrome-c peroxidase activity"/>
    <property type="evidence" value="ECO:0007669"/>
    <property type="project" value="TreeGrafter"/>
</dbReference>
<dbReference type="Proteomes" id="UP000184498">
    <property type="component" value="Unassembled WGS sequence"/>
</dbReference>
<comment type="pathway">
    <text evidence="2">One-carbon metabolism; methylamine degradation.</text>
</comment>
<keyword evidence="15" id="KW-0575">Peroxidase</keyword>
<dbReference type="GO" id="GO:0009055">
    <property type="term" value="F:electron transfer activity"/>
    <property type="evidence" value="ECO:0007669"/>
    <property type="project" value="InterPro"/>
</dbReference>
<evidence type="ECO:0000256" key="11">
    <source>
        <dbReference type="ARBA" id="ARBA00058991"/>
    </source>
</evidence>
<dbReference type="InterPro" id="IPR051395">
    <property type="entry name" value="Cytochrome_c_Peroxidase/MauG"/>
</dbReference>
<keyword evidence="6" id="KW-0732">Signal</keyword>
<dbReference type="PANTHER" id="PTHR30600">
    <property type="entry name" value="CYTOCHROME C PEROXIDASE-RELATED"/>
    <property type="match status" value="1"/>
</dbReference>
<organism evidence="15 16">
    <name type="scientific">Epilithonimonas mollis</name>
    <dbReference type="NCBI Taxonomy" id="216903"/>
    <lineage>
        <taxon>Bacteria</taxon>
        <taxon>Pseudomonadati</taxon>
        <taxon>Bacteroidota</taxon>
        <taxon>Flavobacteriia</taxon>
        <taxon>Flavobacteriales</taxon>
        <taxon>Weeksellaceae</taxon>
        <taxon>Chryseobacterium group</taxon>
        <taxon>Epilithonimonas</taxon>
    </lineage>
</organism>
<dbReference type="InterPro" id="IPR009056">
    <property type="entry name" value="Cyt_c-like_dom"/>
</dbReference>
<dbReference type="AlphaFoldDB" id="A0A1M6UTE4"/>
<evidence type="ECO:0000256" key="6">
    <source>
        <dbReference type="ARBA" id="ARBA00022729"/>
    </source>
</evidence>
<keyword evidence="9" id="KW-0560">Oxidoreductase</keyword>
<dbReference type="PANTHER" id="PTHR30600:SF10">
    <property type="entry name" value="BLL6722 PROTEIN"/>
    <property type="match status" value="1"/>
</dbReference>
<keyword evidence="5 13" id="KW-0479">Metal-binding</keyword>
<evidence type="ECO:0000256" key="2">
    <source>
        <dbReference type="ARBA" id="ARBA00004856"/>
    </source>
</evidence>
<evidence type="ECO:0000256" key="4">
    <source>
        <dbReference type="ARBA" id="ARBA00022617"/>
    </source>
</evidence>
<evidence type="ECO:0000256" key="13">
    <source>
        <dbReference type="PROSITE-ProRule" id="PRU00433"/>
    </source>
</evidence>
<evidence type="ECO:0000256" key="8">
    <source>
        <dbReference type="ARBA" id="ARBA00022982"/>
    </source>
</evidence>
<accession>A0A1M6UTE4</accession>
<dbReference type="GO" id="GO:0046872">
    <property type="term" value="F:metal ion binding"/>
    <property type="evidence" value="ECO:0007669"/>
    <property type="project" value="UniProtKB-KW"/>
</dbReference>
<evidence type="ECO:0000256" key="9">
    <source>
        <dbReference type="ARBA" id="ARBA00023002"/>
    </source>
</evidence>
<evidence type="ECO:0000256" key="3">
    <source>
        <dbReference type="ARBA" id="ARBA00022448"/>
    </source>
</evidence>
<dbReference type="EMBL" id="FRAM01000007">
    <property type="protein sequence ID" value="SHK72444.1"/>
    <property type="molecule type" value="Genomic_DNA"/>
</dbReference>
<keyword evidence="10 13" id="KW-0408">Iron</keyword>
<evidence type="ECO:0000256" key="5">
    <source>
        <dbReference type="ARBA" id="ARBA00022723"/>
    </source>
</evidence>
<evidence type="ECO:0000256" key="7">
    <source>
        <dbReference type="ARBA" id="ARBA00022764"/>
    </source>
</evidence>
<dbReference type="InterPro" id="IPR004852">
    <property type="entry name" value="Di-haem_cyt_c_peroxidsae"/>
</dbReference>
<evidence type="ECO:0000313" key="15">
    <source>
        <dbReference type="EMBL" id="SHK72444.1"/>
    </source>
</evidence>
<keyword evidence="7" id="KW-0574">Periplasm</keyword>
<dbReference type="GO" id="GO:0020037">
    <property type="term" value="F:heme binding"/>
    <property type="evidence" value="ECO:0007669"/>
    <property type="project" value="InterPro"/>
</dbReference>
<evidence type="ECO:0000259" key="14">
    <source>
        <dbReference type="PROSITE" id="PS51007"/>
    </source>
</evidence>
<dbReference type="InterPro" id="IPR036909">
    <property type="entry name" value="Cyt_c-like_dom_sf"/>
</dbReference>
<keyword evidence="8" id="KW-0249">Electron transport</keyword>
<dbReference type="GO" id="GO:0042597">
    <property type="term" value="C:periplasmic space"/>
    <property type="evidence" value="ECO:0007669"/>
    <property type="project" value="UniProtKB-SubCell"/>
</dbReference>
<evidence type="ECO:0000313" key="16">
    <source>
        <dbReference type="Proteomes" id="UP000184498"/>
    </source>
</evidence>